<accession>A0A4Q9JTI4</accession>
<proteinExistence type="predicted"/>
<keyword evidence="1" id="KW-0812">Transmembrane</keyword>
<feature type="transmembrane region" description="Helical" evidence="1">
    <location>
        <begin position="12"/>
        <end position="31"/>
    </location>
</feature>
<feature type="transmembrane region" description="Helical" evidence="1">
    <location>
        <begin position="43"/>
        <end position="61"/>
    </location>
</feature>
<keyword evidence="3" id="KW-1185">Reference proteome</keyword>
<dbReference type="AlphaFoldDB" id="A0A4Q9JTI4"/>
<dbReference type="EMBL" id="QPGR01000015">
    <property type="protein sequence ID" value="TBR79537.1"/>
    <property type="molecule type" value="Genomic_DNA"/>
</dbReference>
<sequence length="77" mass="9080">MKKIQKDFLKIFLIINLIGTSFNGFLFYFDLPNGLTFFIKSNYYIQGISIILYIIFSILLYKIITTKQIISEQEKIS</sequence>
<protein>
    <submittedName>
        <fullName evidence="2">Uncharacterized protein</fullName>
    </submittedName>
</protein>
<name>A0A4Q9JTI4_9BACT</name>
<keyword evidence="1" id="KW-1133">Transmembrane helix</keyword>
<evidence type="ECO:0000256" key="1">
    <source>
        <dbReference type="SAM" id="Phobius"/>
    </source>
</evidence>
<dbReference type="RefSeq" id="WP_131186845.1">
    <property type="nucleotide sequence ID" value="NZ_CP076659.1"/>
</dbReference>
<comment type="caution">
    <text evidence="2">The sequence shown here is derived from an EMBL/GenBank/DDBJ whole genome shotgun (WGS) entry which is preliminary data.</text>
</comment>
<dbReference type="Proteomes" id="UP000292583">
    <property type="component" value="Unassembled WGS sequence"/>
</dbReference>
<organism evidence="2 3">
    <name type="scientific">Campylobacter novaezeelandiae</name>
    <dbReference type="NCBI Taxonomy" id="2267891"/>
    <lineage>
        <taxon>Bacteria</taxon>
        <taxon>Pseudomonadati</taxon>
        <taxon>Campylobacterota</taxon>
        <taxon>Epsilonproteobacteria</taxon>
        <taxon>Campylobacterales</taxon>
        <taxon>Campylobacteraceae</taxon>
        <taxon>Campylobacter</taxon>
    </lineage>
</organism>
<keyword evidence="1" id="KW-0472">Membrane</keyword>
<evidence type="ECO:0000313" key="3">
    <source>
        <dbReference type="Proteomes" id="UP000292583"/>
    </source>
</evidence>
<evidence type="ECO:0000313" key="2">
    <source>
        <dbReference type="EMBL" id="TBR79537.1"/>
    </source>
</evidence>
<gene>
    <name evidence="2" type="ORF">DU473_07025</name>
</gene>
<reference evidence="2 3" key="1">
    <citation type="submission" date="2018-07" db="EMBL/GenBank/DDBJ databases">
        <title>Campylobacter zealandensis sp. nov., isolated from birds and water in New Zealand.</title>
        <authorList>
            <person name="Wilkinson D.A."/>
            <person name="Biggs P.J."/>
            <person name="French N.P."/>
            <person name="Midwinter A.C."/>
        </authorList>
    </citation>
    <scope>NUCLEOTIDE SEQUENCE [LARGE SCALE GENOMIC DNA]</scope>
    <source>
        <strain evidence="2 3">B423b</strain>
    </source>
</reference>